<protein>
    <submittedName>
        <fullName evidence="2">Uncharacterized protein</fullName>
    </submittedName>
</protein>
<evidence type="ECO:0000313" key="2">
    <source>
        <dbReference type="EMBL" id="KFM57841.1"/>
    </source>
</evidence>
<feature type="region of interest" description="Disordered" evidence="1">
    <location>
        <begin position="79"/>
        <end position="151"/>
    </location>
</feature>
<gene>
    <name evidence="2" type="ORF">X975_16004</name>
</gene>
<accession>A0A087SYA2</accession>
<reference evidence="2 3" key="1">
    <citation type="submission" date="2013-11" db="EMBL/GenBank/DDBJ databases">
        <title>Genome sequencing of Stegodyphus mimosarum.</title>
        <authorList>
            <person name="Bechsgaard J."/>
        </authorList>
    </citation>
    <scope>NUCLEOTIDE SEQUENCE [LARGE SCALE GENOMIC DNA]</scope>
</reference>
<proteinExistence type="predicted"/>
<evidence type="ECO:0000256" key="1">
    <source>
        <dbReference type="SAM" id="MobiDB-lite"/>
    </source>
</evidence>
<dbReference type="OrthoDB" id="6425395at2759"/>
<keyword evidence="3" id="KW-1185">Reference proteome</keyword>
<sequence length="151" mass="15538">EGASGVTVTITVNDVPQVIGNSVPVSESNSKSRSLLAATVPGTSNSTVVLKKIEKVENVDNSARQSTSCEASLYDTVADNVRDRSSQTSASSSPVRIQIGNPIEPSQEGSTSSPSASLAVAGAVPSSDIPYMTPPLLHNPPTMSAVDQVEE</sequence>
<evidence type="ECO:0000313" key="3">
    <source>
        <dbReference type="Proteomes" id="UP000054359"/>
    </source>
</evidence>
<feature type="compositionally biased region" description="Polar residues" evidence="1">
    <location>
        <begin position="107"/>
        <end position="116"/>
    </location>
</feature>
<organism evidence="2 3">
    <name type="scientific">Stegodyphus mimosarum</name>
    <name type="common">African social velvet spider</name>
    <dbReference type="NCBI Taxonomy" id="407821"/>
    <lineage>
        <taxon>Eukaryota</taxon>
        <taxon>Metazoa</taxon>
        <taxon>Ecdysozoa</taxon>
        <taxon>Arthropoda</taxon>
        <taxon>Chelicerata</taxon>
        <taxon>Arachnida</taxon>
        <taxon>Araneae</taxon>
        <taxon>Araneomorphae</taxon>
        <taxon>Entelegynae</taxon>
        <taxon>Eresoidea</taxon>
        <taxon>Eresidae</taxon>
        <taxon>Stegodyphus</taxon>
    </lineage>
</organism>
<feature type="non-terminal residue" evidence="2">
    <location>
        <position position="151"/>
    </location>
</feature>
<name>A0A087SYA2_STEMI</name>
<dbReference type="Proteomes" id="UP000054359">
    <property type="component" value="Unassembled WGS sequence"/>
</dbReference>
<dbReference type="AlphaFoldDB" id="A0A087SYA2"/>
<feature type="non-terminal residue" evidence="2">
    <location>
        <position position="1"/>
    </location>
</feature>
<dbReference type="EMBL" id="KK112512">
    <property type="protein sequence ID" value="KFM57841.1"/>
    <property type="molecule type" value="Genomic_DNA"/>
</dbReference>